<gene>
    <name evidence="3" type="ORF">PSEWESI4_01572</name>
</gene>
<evidence type="ECO:0000313" key="3">
    <source>
        <dbReference type="EMBL" id="CAD5107301.1"/>
    </source>
</evidence>
<name>A0A7U7I931_9GAMM</name>
<keyword evidence="4" id="KW-1185">Reference proteome</keyword>
<dbReference type="EMBL" id="CAJFCI010000032">
    <property type="protein sequence ID" value="CAD5107301.1"/>
    <property type="molecule type" value="Genomic_DNA"/>
</dbReference>
<reference evidence="3 4" key="1">
    <citation type="submission" date="2020-08" db="EMBL/GenBank/DDBJ databases">
        <authorList>
            <person name="Criscuolo A."/>
        </authorList>
    </citation>
    <scope>NUCLEOTIDE SEQUENCE [LARGE SCALE GENOMIC DNA]</scope>
    <source>
        <strain evidence="3">CIP111764</strain>
    </source>
</reference>
<dbReference type="SUPFAM" id="SSF51126">
    <property type="entry name" value="Pectin lyase-like"/>
    <property type="match status" value="1"/>
</dbReference>
<feature type="signal peptide" evidence="1">
    <location>
        <begin position="1"/>
        <end position="25"/>
    </location>
</feature>
<dbReference type="InterPro" id="IPR012334">
    <property type="entry name" value="Pectin_lyas_fold"/>
</dbReference>
<dbReference type="RefSeq" id="WP_187670650.1">
    <property type="nucleotide sequence ID" value="NZ_CAJFCI010000032.1"/>
</dbReference>
<comment type="caution">
    <text evidence="3">The sequence shown here is derived from an EMBL/GenBank/DDBJ whole genome shotgun (WGS) entry which is preliminary data.</text>
</comment>
<evidence type="ECO:0000256" key="1">
    <source>
        <dbReference type="SAM" id="SignalP"/>
    </source>
</evidence>
<dbReference type="GO" id="GO:0042121">
    <property type="term" value="P:alginic acid biosynthetic process"/>
    <property type="evidence" value="ECO:0007669"/>
    <property type="project" value="UniProtKB-UniPathway"/>
</dbReference>
<dbReference type="UniPathway" id="UPA00286"/>
<evidence type="ECO:0000313" key="4">
    <source>
        <dbReference type="Proteomes" id="UP000583387"/>
    </source>
</evidence>
<proteinExistence type="predicted"/>
<keyword evidence="1" id="KW-0732">Signal</keyword>
<dbReference type="AlphaFoldDB" id="A0A7U7I931"/>
<dbReference type="InterPro" id="IPR039448">
    <property type="entry name" value="Beta_helix"/>
</dbReference>
<organism evidence="3 4">
    <name type="scientific">Zestomonas carbonaria</name>
    <dbReference type="NCBI Taxonomy" id="2762745"/>
    <lineage>
        <taxon>Bacteria</taxon>
        <taxon>Pseudomonadati</taxon>
        <taxon>Pseudomonadota</taxon>
        <taxon>Gammaproteobacteria</taxon>
        <taxon>Pseudomonadales</taxon>
        <taxon>Pseudomonadaceae</taxon>
        <taxon>Zestomonas</taxon>
    </lineage>
</organism>
<sequence length="496" mass="53138">MPDLGSRARRWLLLAALTATPLAGAEQAQPLHLLSGSEQQAELRHLLAELPAAPTAEQFASRLPAGRASVSRLTLFSAQSGSWPFEPFVHNGLFRSIAGYQAAHPQALRISGGRIDLAQLHKAVGNPAILRPHKDGYLLSYPLLIAADAALLVDNANLYLNANSGAALINQGQLRLRHALVQGWSGEHAETAEPGFRPFIMAWAGSLTLVEHSTLSRLGYNAHLARGLGVARSREQGPSVPPGRLWVHDSLFDELSTAVDASAALVRIEDSRFERLQQYALDLNDSQLAVLSNRIDQVRNHSGIRVRGRSQGRLEDNVISATGKAGIEVSEQRGDLLIAGNLLGIPTGSAIQLRDSGSEGRLLLLRNHILHSGYSGIDAHNVRQAHVLENRIDASPEYAISFRHPAPGGGRLVLVGNHLGGIGKALIRVEGQESLLLGDNHLQLAPPNQQALAGDLLPLQSLLLDAARAPGCFIEVRPALRRKGPPEPAPMSCPPG</sequence>
<accession>A0A7U7I931</accession>
<dbReference type="Gene3D" id="2.160.20.10">
    <property type="entry name" value="Single-stranded right-handed beta-helix, Pectin lyase-like"/>
    <property type="match status" value="1"/>
</dbReference>
<protein>
    <recommendedName>
        <fullName evidence="2">Right handed beta helix domain-containing protein</fullName>
    </recommendedName>
</protein>
<dbReference type="Pfam" id="PF13229">
    <property type="entry name" value="Beta_helix"/>
    <property type="match status" value="1"/>
</dbReference>
<evidence type="ECO:0000259" key="2">
    <source>
        <dbReference type="Pfam" id="PF13229"/>
    </source>
</evidence>
<feature type="chain" id="PRO_5030733824" description="Right handed beta helix domain-containing protein" evidence="1">
    <location>
        <begin position="26"/>
        <end position="496"/>
    </location>
</feature>
<feature type="domain" description="Right handed beta helix" evidence="2">
    <location>
        <begin position="266"/>
        <end position="401"/>
    </location>
</feature>
<dbReference type="Proteomes" id="UP000583387">
    <property type="component" value="Unassembled WGS sequence"/>
</dbReference>
<dbReference type="InterPro" id="IPR011050">
    <property type="entry name" value="Pectin_lyase_fold/virulence"/>
</dbReference>